<evidence type="ECO:0000313" key="2">
    <source>
        <dbReference type="Proteomes" id="UP000054279"/>
    </source>
</evidence>
<dbReference type="Proteomes" id="UP000054279">
    <property type="component" value="Unassembled WGS sequence"/>
</dbReference>
<gene>
    <name evidence="1" type="ORF">M422DRAFT_179443</name>
</gene>
<dbReference type="AlphaFoldDB" id="A0A0C9V3Z9"/>
<dbReference type="HOGENOM" id="CLU_138679_2_0_1"/>
<sequence length="102" mass="11563">MSPKSLSALKTISKSWQFDVLHPQYQLSTFLTSLASHPKLTPEAVKAAEALNDNAAMRKFPLPEKLASPASMPLYYTRLLDGIEKSKQGIGRPWWKVFFNIW</sequence>
<keyword evidence="2" id="KW-1185">Reference proteome</keyword>
<organism evidence="1 2">
    <name type="scientific">Sphaerobolus stellatus (strain SS14)</name>
    <dbReference type="NCBI Taxonomy" id="990650"/>
    <lineage>
        <taxon>Eukaryota</taxon>
        <taxon>Fungi</taxon>
        <taxon>Dikarya</taxon>
        <taxon>Basidiomycota</taxon>
        <taxon>Agaricomycotina</taxon>
        <taxon>Agaricomycetes</taxon>
        <taxon>Phallomycetidae</taxon>
        <taxon>Geastrales</taxon>
        <taxon>Sphaerobolaceae</taxon>
        <taxon>Sphaerobolus</taxon>
    </lineage>
</organism>
<dbReference type="Pfam" id="PF20180">
    <property type="entry name" value="UQCC2_CBP6"/>
    <property type="match status" value="1"/>
</dbReference>
<accession>A0A0C9V3Z9</accession>
<proteinExistence type="predicted"/>
<dbReference type="EMBL" id="KN837178">
    <property type="protein sequence ID" value="KIJ36447.1"/>
    <property type="molecule type" value="Genomic_DNA"/>
</dbReference>
<name>A0A0C9V3Z9_SPHS4</name>
<evidence type="ECO:0000313" key="1">
    <source>
        <dbReference type="EMBL" id="KIJ36447.1"/>
    </source>
</evidence>
<protein>
    <submittedName>
        <fullName evidence="1">Uncharacterized protein</fullName>
    </submittedName>
</protein>
<dbReference type="OrthoDB" id="2107880at2759"/>
<reference evidence="1 2" key="1">
    <citation type="submission" date="2014-06" db="EMBL/GenBank/DDBJ databases">
        <title>Evolutionary Origins and Diversification of the Mycorrhizal Mutualists.</title>
        <authorList>
            <consortium name="DOE Joint Genome Institute"/>
            <consortium name="Mycorrhizal Genomics Consortium"/>
            <person name="Kohler A."/>
            <person name="Kuo A."/>
            <person name="Nagy L.G."/>
            <person name="Floudas D."/>
            <person name="Copeland A."/>
            <person name="Barry K.W."/>
            <person name="Cichocki N."/>
            <person name="Veneault-Fourrey C."/>
            <person name="LaButti K."/>
            <person name="Lindquist E.A."/>
            <person name="Lipzen A."/>
            <person name="Lundell T."/>
            <person name="Morin E."/>
            <person name="Murat C."/>
            <person name="Riley R."/>
            <person name="Ohm R."/>
            <person name="Sun H."/>
            <person name="Tunlid A."/>
            <person name="Henrissat B."/>
            <person name="Grigoriev I.V."/>
            <person name="Hibbett D.S."/>
            <person name="Martin F."/>
        </authorList>
    </citation>
    <scope>NUCLEOTIDE SEQUENCE [LARGE SCALE GENOMIC DNA]</scope>
    <source>
        <strain evidence="1 2">SS14</strain>
    </source>
</reference>